<sequence length="836" mass="89998">MSKPTLMQTILSKPSQRYSFPADPRYHSTKFDFMRRATEMAPSAAESAPPLSHDFLPVNQNNVQQEDEAGASGGEGSDSEADVFYTPTPSPTASLTSRASSLNNTSSIHQFPSTSSSASTDYDGKFVFSSSNSDTSTPTSESTPSEKISEQNLLDNVVPVGRYRASPASIHDIFLQAPPPTTTHRRARPHKRARSTCKQKPNIVTSMTVLLEEEEDTDVSGVDSMSPPASVHRRRSRSLSSPHTIVTSSGRNSASLAFVDVRAEPYAPALPSHGTPGYTSLTLPRAPMPYGGITRTGGGTSVDLTLPGIAQTTMATVEVVSGLGAEQHGALRRIFTRRRPSTHRSHPMLGFASHRTPPRQVPSDGVLVQVWAVGVDGTDAILVGGTEGSGVSSSDKLRRANVGYIPGRSFVGRVLECGWQVKDETFRKGEWVVGLLDVRKAGALSEFVVVDRHRLYRVPQPQLHGPLLVPPGRRRSRLTNGSKLVPVDNRRLPDEKPTSDSLTLEELALLPLVGVPAYRAARTLFSAIPSSQDDCDDGLPPLFHRDSVNTSRRVLVLNGHEGVGAMAVQMLAKHGWKVSVHAPGMRVPEQGIHVNTTNGDCTGGYNEQEYMKTIEDRARRWGAQEVVFDDGMTSSTPSFVHDAVVQVIESLIDDGDLFDAVLDTIGGRDIWEAAARLLGGGGPLTTKSAPSSASQSVFSLNLQRIDTDGTIKSLPRRMSSTRRAKAPRRYGQFTTTVGDAPDRPIPSASEHFRAGMRSLKTGVGEVGYAWISAAQGVDVEGLDVSATIRVVLDLALKDGIRPYTGEGTVAFETTPDLFASTERLADGRTAVVKIVS</sequence>
<dbReference type="Proteomes" id="UP000054144">
    <property type="component" value="Unassembled WGS sequence"/>
</dbReference>
<dbReference type="PANTHER" id="PTHR11695">
    <property type="entry name" value="ALCOHOL DEHYDROGENASE RELATED"/>
    <property type="match status" value="1"/>
</dbReference>
<dbReference type="SUPFAM" id="SSF51735">
    <property type="entry name" value="NAD(P)-binding Rossmann-fold domains"/>
    <property type="match status" value="1"/>
</dbReference>
<evidence type="ECO:0000313" key="4">
    <source>
        <dbReference type="Proteomes" id="UP000054144"/>
    </source>
</evidence>
<feature type="region of interest" description="Disordered" evidence="1">
    <location>
        <begin position="214"/>
        <end position="248"/>
    </location>
</feature>
<feature type="compositionally biased region" description="Basic and acidic residues" evidence="1">
    <location>
        <begin position="488"/>
        <end position="498"/>
    </location>
</feature>
<accession>A0A0D7A328</accession>
<dbReference type="InterPro" id="IPR050700">
    <property type="entry name" value="YIM1/Zinc_Alcohol_DH_Fams"/>
</dbReference>
<feature type="compositionally biased region" description="Polar residues" evidence="1">
    <location>
        <begin position="108"/>
        <end position="120"/>
    </location>
</feature>
<feature type="region of interest" description="Disordered" evidence="1">
    <location>
        <begin position="478"/>
        <end position="498"/>
    </location>
</feature>
<evidence type="ECO:0000259" key="2">
    <source>
        <dbReference type="Pfam" id="PF08240"/>
    </source>
</evidence>
<feature type="compositionally biased region" description="Low complexity" evidence="1">
    <location>
        <begin position="41"/>
        <end position="52"/>
    </location>
</feature>
<name>A0A0D7A328_9AGAR</name>
<organism evidence="3 4">
    <name type="scientific">Fistulina hepatica ATCC 64428</name>
    <dbReference type="NCBI Taxonomy" id="1128425"/>
    <lineage>
        <taxon>Eukaryota</taxon>
        <taxon>Fungi</taxon>
        <taxon>Dikarya</taxon>
        <taxon>Basidiomycota</taxon>
        <taxon>Agaricomycotina</taxon>
        <taxon>Agaricomycetes</taxon>
        <taxon>Agaricomycetidae</taxon>
        <taxon>Agaricales</taxon>
        <taxon>Fistulinaceae</taxon>
        <taxon>Fistulina</taxon>
    </lineage>
</organism>
<reference evidence="3 4" key="1">
    <citation type="journal article" date="2015" name="Fungal Genet. Biol.">
        <title>Evolution of novel wood decay mechanisms in Agaricales revealed by the genome sequences of Fistulina hepatica and Cylindrobasidium torrendii.</title>
        <authorList>
            <person name="Floudas D."/>
            <person name="Held B.W."/>
            <person name="Riley R."/>
            <person name="Nagy L.G."/>
            <person name="Koehler G."/>
            <person name="Ransdell A.S."/>
            <person name="Younus H."/>
            <person name="Chow J."/>
            <person name="Chiniquy J."/>
            <person name="Lipzen A."/>
            <person name="Tritt A."/>
            <person name="Sun H."/>
            <person name="Haridas S."/>
            <person name="LaButti K."/>
            <person name="Ohm R.A."/>
            <person name="Kues U."/>
            <person name="Blanchette R.A."/>
            <person name="Grigoriev I.V."/>
            <person name="Minto R.E."/>
            <person name="Hibbett D.S."/>
        </authorList>
    </citation>
    <scope>NUCLEOTIDE SEQUENCE [LARGE SCALE GENOMIC DNA]</scope>
    <source>
        <strain evidence="3 4">ATCC 64428</strain>
    </source>
</reference>
<dbReference type="InterPro" id="IPR036291">
    <property type="entry name" value="NAD(P)-bd_dom_sf"/>
</dbReference>
<dbReference type="InterPro" id="IPR013154">
    <property type="entry name" value="ADH-like_N"/>
</dbReference>
<feature type="region of interest" description="Disordered" evidence="1">
    <location>
        <begin position="37"/>
        <end position="153"/>
    </location>
</feature>
<dbReference type="SUPFAM" id="SSF50129">
    <property type="entry name" value="GroES-like"/>
    <property type="match status" value="1"/>
</dbReference>
<feature type="compositionally biased region" description="Basic residues" evidence="1">
    <location>
        <begin position="183"/>
        <end position="197"/>
    </location>
</feature>
<dbReference type="Gene3D" id="3.40.50.720">
    <property type="entry name" value="NAD(P)-binding Rossmann-like Domain"/>
    <property type="match status" value="1"/>
</dbReference>
<dbReference type="EMBL" id="KN882061">
    <property type="protein sequence ID" value="KIY45145.1"/>
    <property type="molecule type" value="Genomic_DNA"/>
</dbReference>
<feature type="compositionally biased region" description="Low complexity" evidence="1">
    <location>
        <begin position="129"/>
        <end position="146"/>
    </location>
</feature>
<gene>
    <name evidence="3" type="ORF">FISHEDRAFT_76825</name>
</gene>
<dbReference type="Gene3D" id="3.90.180.10">
    <property type="entry name" value="Medium-chain alcohol dehydrogenases, catalytic domain"/>
    <property type="match status" value="1"/>
</dbReference>
<dbReference type="PANTHER" id="PTHR11695:SF294">
    <property type="entry name" value="RETICULON-4-INTERACTING PROTEIN 1, MITOCHONDRIAL"/>
    <property type="match status" value="1"/>
</dbReference>
<dbReference type="InterPro" id="IPR011032">
    <property type="entry name" value="GroES-like_sf"/>
</dbReference>
<proteinExistence type="predicted"/>
<feature type="domain" description="Alcohol dehydrogenase-like N-terminal" evidence="2">
    <location>
        <begin position="364"/>
        <end position="459"/>
    </location>
</feature>
<feature type="compositionally biased region" description="Low complexity" evidence="1">
    <location>
        <begin position="91"/>
        <end position="107"/>
    </location>
</feature>
<feature type="region of interest" description="Disordered" evidence="1">
    <location>
        <begin position="174"/>
        <end position="197"/>
    </location>
</feature>
<protein>
    <recommendedName>
        <fullName evidence="2">Alcohol dehydrogenase-like N-terminal domain-containing protein</fullName>
    </recommendedName>
</protein>
<dbReference type="OrthoDB" id="201656at2759"/>
<evidence type="ECO:0000256" key="1">
    <source>
        <dbReference type="SAM" id="MobiDB-lite"/>
    </source>
</evidence>
<dbReference type="GO" id="GO:0005739">
    <property type="term" value="C:mitochondrion"/>
    <property type="evidence" value="ECO:0007669"/>
    <property type="project" value="TreeGrafter"/>
</dbReference>
<dbReference type="AlphaFoldDB" id="A0A0D7A328"/>
<evidence type="ECO:0000313" key="3">
    <source>
        <dbReference type="EMBL" id="KIY45145.1"/>
    </source>
</evidence>
<feature type="region of interest" description="Disordered" evidence="1">
    <location>
        <begin position="1"/>
        <end position="24"/>
    </location>
</feature>
<dbReference type="Pfam" id="PF08240">
    <property type="entry name" value="ADH_N"/>
    <property type="match status" value="1"/>
</dbReference>
<feature type="compositionally biased region" description="Polar residues" evidence="1">
    <location>
        <begin position="1"/>
        <end position="18"/>
    </location>
</feature>
<keyword evidence="4" id="KW-1185">Reference proteome</keyword>